<dbReference type="InterPro" id="IPR047110">
    <property type="entry name" value="GABD/Sad-like"/>
</dbReference>
<evidence type="ECO:0000259" key="4">
    <source>
        <dbReference type="Pfam" id="PF00171"/>
    </source>
</evidence>
<dbReference type="OrthoDB" id="9812625at2"/>
<dbReference type="PANTHER" id="PTHR43217">
    <property type="entry name" value="SUCCINATE SEMIALDEHYDE DEHYDROGENASE [NAD(P)+] SAD"/>
    <property type="match status" value="1"/>
</dbReference>
<dbReference type="Pfam" id="PF00171">
    <property type="entry name" value="Aldedh"/>
    <property type="match status" value="1"/>
</dbReference>
<organism evidence="5 6">
    <name type="scientific">Henriciella algicola</name>
    <dbReference type="NCBI Taxonomy" id="1608422"/>
    <lineage>
        <taxon>Bacteria</taxon>
        <taxon>Pseudomonadati</taxon>
        <taxon>Pseudomonadota</taxon>
        <taxon>Alphaproteobacteria</taxon>
        <taxon>Hyphomonadales</taxon>
        <taxon>Hyphomonadaceae</taxon>
        <taxon>Henriciella</taxon>
    </lineage>
</organism>
<dbReference type="Proteomes" id="UP000265845">
    <property type="component" value="Unassembled WGS sequence"/>
</dbReference>
<dbReference type="RefSeq" id="WP_119454238.1">
    <property type="nucleotide sequence ID" value="NZ_QWGA01000007.1"/>
</dbReference>
<dbReference type="InterPro" id="IPR044148">
    <property type="entry name" value="ALDH_GabD1-like"/>
</dbReference>
<dbReference type="AlphaFoldDB" id="A0A399RB98"/>
<evidence type="ECO:0000313" key="5">
    <source>
        <dbReference type="EMBL" id="RIJ28816.1"/>
    </source>
</evidence>
<comment type="caution">
    <text evidence="5">The sequence shown here is derived from an EMBL/GenBank/DDBJ whole genome shotgun (WGS) entry which is preliminary data.</text>
</comment>
<dbReference type="FunFam" id="3.40.605.10:FF:000012">
    <property type="entry name" value="NAD-dependent succinate-semialdehyde dehydrogenase"/>
    <property type="match status" value="1"/>
</dbReference>
<dbReference type="InterPro" id="IPR016161">
    <property type="entry name" value="Ald_DH/histidinol_DH"/>
</dbReference>
<evidence type="ECO:0000256" key="2">
    <source>
        <dbReference type="ARBA" id="ARBA00022857"/>
    </source>
</evidence>
<dbReference type="Gene3D" id="3.40.309.10">
    <property type="entry name" value="Aldehyde Dehydrogenase, Chain A, domain 2"/>
    <property type="match status" value="1"/>
</dbReference>
<evidence type="ECO:0000313" key="6">
    <source>
        <dbReference type="Proteomes" id="UP000265845"/>
    </source>
</evidence>
<dbReference type="InterPro" id="IPR015590">
    <property type="entry name" value="Aldehyde_DH_dom"/>
</dbReference>
<feature type="domain" description="Aldehyde dehydrogenase" evidence="4">
    <location>
        <begin position="3"/>
        <end position="451"/>
    </location>
</feature>
<dbReference type="CDD" id="cd07100">
    <property type="entry name" value="ALDH_SSADH1_GabD1"/>
    <property type="match status" value="1"/>
</dbReference>
<dbReference type="InterPro" id="IPR016162">
    <property type="entry name" value="Ald_DH_N"/>
</dbReference>
<keyword evidence="2" id="KW-0521">NADP</keyword>
<dbReference type="PROSITE" id="PS00070">
    <property type="entry name" value="ALDEHYDE_DEHYDR_CYS"/>
    <property type="match status" value="1"/>
</dbReference>
<dbReference type="PANTHER" id="PTHR43217:SF1">
    <property type="entry name" value="SUCCINATE SEMIALDEHYDE DEHYDROGENASE [NAD(P)+] SAD"/>
    <property type="match status" value="1"/>
</dbReference>
<dbReference type="GO" id="GO:0004777">
    <property type="term" value="F:succinate-semialdehyde dehydrogenase (NAD+) activity"/>
    <property type="evidence" value="ECO:0007669"/>
    <property type="project" value="TreeGrafter"/>
</dbReference>
<dbReference type="Gene3D" id="3.40.605.10">
    <property type="entry name" value="Aldehyde Dehydrogenase, Chain A, domain 1"/>
    <property type="match status" value="1"/>
</dbReference>
<evidence type="ECO:0000256" key="3">
    <source>
        <dbReference type="ARBA" id="ARBA00023002"/>
    </source>
</evidence>
<reference evidence="5 6" key="1">
    <citation type="submission" date="2018-08" db="EMBL/GenBank/DDBJ databases">
        <title>Henriciella mobilis sp. nov., isolated from seawater.</title>
        <authorList>
            <person name="Cheng H."/>
            <person name="Wu Y.-H."/>
            <person name="Xu X.-W."/>
            <person name="Guo L.-L."/>
        </authorList>
    </citation>
    <scope>NUCLEOTIDE SEQUENCE [LARGE SCALE GENOMIC DNA]</scope>
    <source>
        <strain evidence="5 6">CCUG67844</strain>
    </source>
</reference>
<dbReference type="SUPFAM" id="SSF53720">
    <property type="entry name" value="ALDH-like"/>
    <property type="match status" value="1"/>
</dbReference>
<comment type="similarity">
    <text evidence="1">Belongs to the aldehyde dehydrogenase family.</text>
</comment>
<evidence type="ECO:0000256" key="1">
    <source>
        <dbReference type="ARBA" id="ARBA00009986"/>
    </source>
</evidence>
<dbReference type="InterPro" id="IPR016160">
    <property type="entry name" value="Ald_DH_CS_CYS"/>
</dbReference>
<protein>
    <submittedName>
        <fullName evidence="5">NAD-dependent succinate-semialdehyde dehydrogenase</fullName>
    </submittedName>
</protein>
<name>A0A399RB98_9PROT</name>
<proteinExistence type="inferred from homology"/>
<dbReference type="GO" id="GO:0004030">
    <property type="term" value="F:aldehyde dehydrogenase [NAD(P)+] activity"/>
    <property type="evidence" value="ECO:0007669"/>
    <property type="project" value="InterPro"/>
</dbReference>
<accession>A0A399RB98</accession>
<keyword evidence="6" id="KW-1185">Reference proteome</keyword>
<dbReference type="EMBL" id="QWGA01000007">
    <property type="protein sequence ID" value="RIJ28816.1"/>
    <property type="molecule type" value="Genomic_DNA"/>
</dbReference>
<keyword evidence="3" id="KW-0560">Oxidoreductase</keyword>
<gene>
    <name evidence="5" type="ORF">D1222_10580</name>
</gene>
<dbReference type="InterPro" id="IPR016163">
    <property type="entry name" value="Ald_DH_C"/>
</dbReference>
<sequence>MSVSSINPATEEIIETFEPHSQVDVDAALAKADERYAHWRLTSFDERAKLMEKAAEVIESRVDDWAPAMSREMGKPLAQAEGELKKCAWVCRHYAEHAEAYLEDEKIKTDASQSFVRHLPIGPVLAVMPWNFPYWQVFRFAAPALMAGNVGLLKHASNVWRCALNIEDVFREAGFPDGCFQTLLIGSDGVENVLRDRRVRAATLTGSGPAGASVASISGDEIKPTVLELGGTDAFIVMPSANIESAVETAIDARVQNNGQSCIAAKRFFAHEDIYDEFRDRFVEGMKALKIGDPLADDTKIGPLAMKSLRDDLAEQVDKSVAAGAKPLLETPSLPDKGWWYAPQILEEAPESAPAAHEEMFGPVASLWKVSSLSQAIDRANDSPFGLGSSICTTEKTEIETAIRDLDAGSTFVNAKVASDPRLPFGGVKSSGYGRELASDGIRAFINRKTVSIA</sequence>